<comment type="subcellular location">
    <subcellularLocation>
        <location evidence="7 8">Cytoplasm</location>
    </subcellularLocation>
</comment>
<comment type="PTM">
    <text evidence="7">Carboxylation is probably crucial for Mg(2+) binding and, consequently, for the gamma-phosphate positioning of ATP.</text>
</comment>
<keyword evidence="7 12" id="KW-0436">Ligase</keyword>
<dbReference type="Gene3D" id="3.40.1390.10">
    <property type="entry name" value="MurE/MurF, N-terminal domain"/>
    <property type="match status" value="1"/>
</dbReference>
<dbReference type="SUPFAM" id="SSF63418">
    <property type="entry name" value="MurE/MurF N-terminal domain"/>
    <property type="match status" value="1"/>
</dbReference>
<comment type="pathway">
    <text evidence="7 8">Cell wall biogenesis; peptidoglycan biosynthesis.</text>
</comment>
<protein>
    <recommendedName>
        <fullName evidence="7">UDP-N-acetylmuramoyl-L-alanyl-D-glutamate--2,6-diaminopimelate ligase</fullName>
        <ecNumber evidence="7">6.3.2.13</ecNumber>
    </recommendedName>
    <alternativeName>
        <fullName evidence="7">Meso-A2pm-adding enzyme</fullName>
    </alternativeName>
    <alternativeName>
        <fullName evidence="7">Meso-diaminopimelate-adding enzyme</fullName>
    </alternativeName>
    <alternativeName>
        <fullName evidence="7">UDP-MurNAc-L-Ala-D-Glu:meso-diaminopimelate ligase</fullName>
    </alternativeName>
    <alternativeName>
        <fullName evidence="7">UDP-MurNAc-tripeptide synthetase</fullName>
    </alternativeName>
    <alternativeName>
        <fullName evidence="7">UDP-N-acetylmuramyl-tripeptide synthetase</fullName>
    </alternativeName>
</protein>
<gene>
    <name evidence="7" type="primary">murE</name>
    <name evidence="12" type="ORF">NC595_07495</name>
</gene>
<evidence type="ECO:0000313" key="13">
    <source>
        <dbReference type="Proteomes" id="UP001204615"/>
    </source>
</evidence>
<comment type="cofactor">
    <cofactor evidence="7">
        <name>Mg(2+)</name>
        <dbReference type="ChEBI" id="CHEBI:18420"/>
    </cofactor>
</comment>
<dbReference type="Pfam" id="PF02875">
    <property type="entry name" value="Mur_ligase_C"/>
    <property type="match status" value="1"/>
</dbReference>
<evidence type="ECO:0000256" key="5">
    <source>
        <dbReference type="ARBA" id="ARBA00023306"/>
    </source>
</evidence>
<dbReference type="InterPro" id="IPR004101">
    <property type="entry name" value="Mur_ligase_C"/>
</dbReference>
<feature type="binding site" evidence="7">
    <location>
        <begin position="114"/>
        <end position="120"/>
    </location>
    <ligand>
        <name>ATP</name>
        <dbReference type="ChEBI" id="CHEBI:30616"/>
    </ligand>
</feature>
<evidence type="ECO:0000259" key="11">
    <source>
        <dbReference type="Pfam" id="PF08245"/>
    </source>
</evidence>
<keyword evidence="7" id="KW-0547">Nucleotide-binding</keyword>
<keyword evidence="7" id="KW-0963">Cytoplasm</keyword>
<dbReference type="NCBIfam" id="TIGR01085">
    <property type="entry name" value="murE"/>
    <property type="match status" value="1"/>
</dbReference>
<feature type="binding site" evidence="7">
    <location>
        <position position="29"/>
    </location>
    <ligand>
        <name>UDP-N-acetyl-alpha-D-muramoyl-L-alanyl-D-glutamate</name>
        <dbReference type="ChEBI" id="CHEBI:83900"/>
    </ligand>
</feature>
<feature type="binding site" evidence="7">
    <location>
        <position position="31"/>
    </location>
    <ligand>
        <name>UDP-N-acetyl-alpha-D-muramoyl-L-alanyl-D-glutamate</name>
        <dbReference type="ChEBI" id="CHEBI:83900"/>
    </ligand>
</feature>
<feature type="binding site" evidence="7">
    <location>
        <position position="183"/>
    </location>
    <ligand>
        <name>UDP-N-acetyl-alpha-D-muramoyl-L-alanyl-D-glutamate</name>
        <dbReference type="ChEBI" id="CHEBI:83900"/>
    </ligand>
</feature>
<feature type="short sequence motif" description="Meso-diaminopimelate recognition motif" evidence="7">
    <location>
        <begin position="411"/>
        <end position="414"/>
    </location>
</feature>
<feature type="binding site" evidence="7">
    <location>
        <begin position="411"/>
        <end position="414"/>
    </location>
    <ligand>
        <name>meso-2,6-diaminopimelate</name>
        <dbReference type="ChEBI" id="CHEBI:57791"/>
    </ligand>
</feature>
<dbReference type="EC" id="6.3.2.13" evidence="7"/>
<dbReference type="Gene3D" id="3.90.190.20">
    <property type="entry name" value="Mur ligase, C-terminal domain"/>
    <property type="match status" value="1"/>
</dbReference>
<dbReference type="SUPFAM" id="SSF53623">
    <property type="entry name" value="MurD-like peptide ligases, catalytic domain"/>
    <property type="match status" value="1"/>
</dbReference>
<dbReference type="InterPro" id="IPR036565">
    <property type="entry name" value="Mur-like_cat_sf"/>
</dbReference>
<dbReference type="SUPFAM" id="SSF53244">
    <property type="entry name" value="MurD-like peptide ligases, peptide-binding domain"/>
    <property type="match status" value="1"/>
</dbReference>
<keyword evidence="6 7" id="KW-0961">Cell wall biogenesis/degradation</keyword>
<keyword evidence="3 7" id="KW-0133">Cell shape</keyword>
<feature type="domain" description="Mur ligase central" evidence="11">
    <location>
        <begin position="112"/>
        <end position="314"/>
    </location>
</feature>
<feature type="binding site" evidence="7">
    <location>
        <position position="466"/>
    </location>
    <ligand>
        <name>meso-2,6-diaminopimelate</name>
        <dbReference type="ChEBI" id="CHEBI:57791"/>
    </ligand>
</feature>
<evidence type="ECO:0000256" key="3">
    <source>
        <dbReference type="ARBA" id="ARBA00022960"/>
    </source>
</evidence>
<feature type="binding site" evidence="7">
    <location>
        <position position="462"/>
    </location>
    <ligand>
        <name>meso-2,6-diaminopimelate</name>
        <dbReference type="ChEBI" id="CHEBI:57791"/>
    </ligand>
</feature>
<dbReference type="PANTHER" id="PTHR23135:SF4">
    <property type="entry name" value="UDP-N-ACETYLMURAMOYL-L-ALANYL-D-GLUTAMATE--2,6-DIAMINOPIMELATE LIGASE MURE HOMOLOG, CHLOROPLASTIC"/>
    <property type="match status" value="1"/>
</dbReference>
<keyword evidence="4 7" id="KW-0573">Peptidoglycan synthesis</keyword>
<keyword evidence="5 7" id="KW-0131">Cell cycle</keyword>
<keyword evidence="7" id="KW-0460">Magnesium</keyword>
<evidence type="ECO:0000256" key="4">
    <source>
        <dbReference type="ARBA" id="ARBA00022984"/>
    </source>
</evidence>
<accession>A0ABT1FBW2</accession>
<evidence type="ECO:0000259" key="10">
    <source>
        <dbReference type="Pfam" id="PF02875"/>
    </source>
</evidence>
<dbReference type="Gene3D" id="3.40.1190.10">
    <property type="entry name" value="Mur-like, catalytic domain"/>
    <property type="match status" value="1"/>
</dbReference>
<comment type="caution">
    <text evidence="7">Lacks conserved residue(s) required for the propagation of feature annotation.</text>
</comment>
<evidence type="ECO:0000259" key="9">
    <source>
        <dbReference type="Pfam" id="PF01225"/>
    </source>
</evidence>
<feature type="modified residue" description="N6-carboxylysine" evidence="7">
    <location>
        <position position="223"/>
    </location>
</feature>
<comment type="function">
    <text evidence="7">Catalyzes the addition of meso-diaminopimelic acid to the nucleotide precursor UDP-N-acetylmuramoyl-L-alanyl-D-glutamate (UMAG) in the biosynthesis of bacterial cell-wall peptidoglycan.</text>
</comment>
<feature type="binding site" evidence="7">
    <location>
        <position position="387"/>
    </location>
    <ligand>
        <name>meso-2,6-diaminopimelate</name>
        <dbReference type="ChEBI" id="CHEBI:57791"/>
    </ligand>
</feature>
<dbReference type="HAMAP" id="MF_00208">
    <property type="entry name" value="MurE"/>
    <property type="match status" value="1"/>
</dbReference>
<dbReference type="InterPro" id="IPR000713">
    <property type="entry name" value="Mur_ligase_N"/>
</dbReference>
<evidence type="ECO:0000256" key="1">
    <source>
        <dbReference type="ARBA" id="ARBA00005898"/>
    </source>
</evidence>
<feature type="binding site" evidence="7">
    <location>
        <begin position="156"/>
        <end position="157"/>
    </location>
    <ligand>
        <name>UDP-N-acetyl-alpha-D-muramoyl-L-alanyl-D-glutamate</name>
        <dbReference type="ChEBI" id="CHEBI:83900"/>
    </ligand>
</feature>
<evidence type="ECO:0000313" key="12">
    <source>
        <dbReference type="EMBL" id="MCP1373903.1"/>
    </source>
</evidence>
<dbReference type="Pfam" id="PF08245">
    <property type="entry name" value="Mur_ligase_M"/>
    <property type="match status" value="1"/>
</dbReference>
<evidence type="ECO:0000256" key="6">
    <source>
        <dbReference type="ARBA" id="ARBA00023316"/>
    </source>
</evidence>
<sequence>MTIQRLDQLLQGLADTAPWGGLAVSGLTLHSHDARPGFAFVALRGTRQHGMAFAADAVARGAVAVIAEAPVPSDVPGLGVPVVWVDSLAARIGEIAARFHGQPSRHLRLIGVTGTNGKTSTVQLLAQALHALGHRAATIGTLGAGLVGELREGERTTPDAINVQATLAAFREAGASHVAMEVSSHALVQGRVNGVAFEVAAFTNLTRDHLDYHGTMEAYGEAKARLFAWPGLRAAAINVDDAFGATLAERLPPGVAGLRVSAAGLAGADVAAEQVVTSGEGLAFLLRTPWGSRPVRSRLLGRFNVANLLTVVACLGALGESFEDIVGAVQTLAPVNGRMNRLGDGLRQPLVVVDYAHTPDALEQALTALRAHCAGRLLCVFGCGGERDAGKRPVMGAIAERLADVAIVTDDNPRGEDGDAIVAQIVAGFADPARARVERDRETAIRLALSMAHAGDVLLVAGKGHETYQEGAHGKRPFDDMEVARVALEACA</sequence>
<dbReference type="NCBIfam" id="NF001124">
    <property type="entry name" value="PRK00139.1-2"/>
    <property type="match status" value="1"/>
</dbReference>
<keyword evidence="7" id="KW-0067">ATP-binding</keyword>
<dbReference type="InterPro" id="IPR013221">
    <property type="entry name" value="Mur_ligase_cen"/>
</dbReference>
<dbReference type="InterPro" id="IPR035911">
    <property type="entry name" value="MurE/MurF_N"/>
</dbReference>
<name>A0ABT1FBW2_9GAMM</name>
<dbReference type="PANTHER" id="PTHR23135">
    <property type="entry name" value="MUR LIGASE FAMILY MEMBER"/>
    <property type="match status" value="1"/>
</dbReference>
<dbReference type="GO" id="GO:0008765">
    <property type="term" value="F:UDP-N-acetylmuramoylalanyl-D-glutamate-2,6-diaminopimelate ligase activity"/>
    <property type="evidence" value="ECO:0007669"/>
    <property type="project" value="UniProtKB-EC"/>
</dbReference>
<dbReference type="Pfam" id="PF01225">
    <property type="entry name" value="Mur_ligase"/>
    <property type="match status" value="1"/>
</dbReference>
<dbReference type="InterPro" id="IPR036615">
    <property type="entry name" value="Mur_ligase_C_dom_sf"/>
</dbReference>
<dbReference type="EMBL" id="JAMZEK010000002">
    <property type="protein sequence ID" value="MCP1373903.1"/>
    <property type="molecule type" value="Genomic_DNA"/>
</dbReference>
<proteinExistence type="inferred from homology"/>
<feature type="binding site" evidence="7">
    <location>
        <position position="189"/>
    </location>
    <ligand>
        <name>UDP-N-acetyl-alpha-D-muramoyl-L-alanyl-D-glutamate</name>
        <dbReference type="ChEBI" id="CHEBI:83900"/>
    </ligand>
</feature>
<keyword evidence="2 7" id="KW-0132">Cell division</keyword>
<dbReference type="NCBIfam" id="NF001126">
    <property type="entry name" value="PRK00139.1-4"/>
    <property type="match status" value="1"/>
</dbReference>
<reference evidence="12 13" key="1">
    <citation type="submission" date="2022-06" db="EMBL/GenBank/DDBJ databases">
        <title>Dyella sp. Sa strain:Sa Genome sequencing.</title>
        <authorList>
            <person name="Park S."/>
        </authorList>
    </citation>
    <scope>NUCLEOTIDE SEQUENCE [LARGE SCALE GENOMIC DNA]</scope>
    <source>
        <strain evidence="12 13">Sa</strain>
    </source>
</reference>
<feature type="binding site" evidence="7">
    <location>
        <position position="191"/>
    </location>
    <ligand>
        <name>UDP-N-acetyl-alpha-D-muramoyl-L-alanyl-D-glutamate</name>
        <dbReference type="ChEBI" id="CHEBI:83900"/>
    </ligand>
</feature>
<keyword evidence="13" id="KW-1185">Reference proteome</keyword>
<comment type="caution">
    <text evidence="12">The sequence shown here is derived from an EMBL/GenBank/DDBJ whole genome shotgun (WGS) entry which is preliminary data.</text>
</comment>
<comment type="catalytic activity">
    <reaction evidence="7">
        <text>UDP-N-acetyl-alpha-D-muramoyl-L-alanyl-D-glutamate + meso-2,6-diaminopimelate + ATP = UDP-N-acetyl-alpha-D-muramoyl-L-alanyl-gamma-D-glutamyl-meso-2,6-diaminopimelate + ADP + phosphate + H(+)</text>
        <dbReference type="Rhea" id="RHEA:23676"/>
        <dbReference type="ChEBI" id="CHEBI:15378"/>
        <dbReference type="ChEBI" id="CHEBI:30616"/>
        <dbReference type="ChEBI" id="CHEBI:43474"/>
        <dbReference type="ChEBI" id="CHEBI:57791"/>
        <dbReference type="ChEBI" id="CHEBI:83900"/>
        <dbReference type="ChEBI" id="CHEBI:83905"/>
        <dbReference type="ChEBI" id="CHEBI:456216"/>
        <dbReference type="EC" id="6.3.2.13"/>
    </reaction>
</comment>
<comment type="similarity">
    <text evidence="1 7">Belongs to the MurCDEF family. MurE subfamily.</text>
</comment>
<evidence type="ECO:0000256" key="2">
    <source>
        <dbReference type="ARBA" id="ARBA00022618"/>
    </source>
</evidence>
<feature type="domain" description="Mur ligase C-terminal" evidence="10">
    <location>
        <begin position="337"/>
        <end position="464"/>
    </location>
</feature>
<dbReference type="InterPro" id="IPR005761">
    <property type="entry name" value="UDP-N-AcMur-Glu-dNH2Pim_ligase"/>
</dbReference>
<evidence type="ECO:0000256" key="8">
    <source>
        <dbReference type="RuleBase" id="RU004135"/>
    </source>
</evidence>
<dbReference type="RefSeq" id="WP_253565757.1">
    <property type="nucleotide sequence ID" value="NZ_JAMZEK010000002.1"/>
</dbReference>
<organism evidence="12 13">
    <name type="scientific">Dyella lutea</name>
    <dbReference type="NCBI Taxonomy" id="2950441"/>
    <lineage>
        <taxon>Bacteria</taxon>
        <taxon>Pseudomonadati</taxon>
        <taxon>Pseudomonadota</taxon>
        <taxon>Gammaproteobacteria</taxon>
        <taxon>Lysobacterales</taxon>
        <taxon>Rhodanobacteraceae</taxon>
        <taxon>Dyella</taxon>
    </lineage>
</organism>
<evidence type="ECO:0000256" key="7">
    <source>
        <dbReference type="HAMAP-Rule" id="MF_00208"/>
    </source>
</evidence>
<feature type="domain" description="Mur ligase N-terminal catalytic" evidence="9">
    <location>
        <begin position="24"/>
        <end position="100"/>
    </location>
</feature>
<dbReference type="Proteomes" id="UP001204615">
    <property type="component" value="Unassembled WGS sequence"/>
</dbReference>